<reference evidence="2 3" key="1">
    <citation type="submission" date="2019-02" db="EMBL/GenBank/DDBJ databases">
        <title>Deep-cultivation of Planctomycetes and their phenomic and genomic characterization uncovers novel biology.</title>
        <authorList>
            <person name="Wiegand S."/>
            <person name="Jogler M."/>
            <person name="Boedeker C."/>
            <person name="Pinto D."/>
            <person name="Vollmers J."/>
            <person name="Rivas-Marin E."/>
            <person name="Kohn T."/>
            <person name="Peeters S.H."/>
            <person name="Heuer A."/>
            <person name="Rast P."/>
            <person name="Oberbeckmann S."/>
            <person name="Bunk B."/>
            <person name="Jeske O."/>
            <person name="Meyerdierks A."/>
            <person name="Storesund J.E."/>
            <person name="Kallscheuer N."/>
            <person name="Luecker S."/>
            <person name="Lage O.M."/>
            <person name="Pohl T."/>
            <person name="Merkel B.J."/>
            <person name="Hornburger P."/>
            <person name="Mueller R.-W."/>
            <person name="Bruemmer F."/>
            <person name="Labrenz M."/>
            <person name="Spormann A.M."/>
            <person name="Op den Camp H."/>
            <person name="Overmann J."/>
            <person name="Amann R."/>
            <person name="Jetten M.S.M."/>
            <person name="Mascher T."/>
            <person name="Medema M.H."/>
            <person name="Devos D.P."/>
            <person name="Kaster A.-K."/>
            <person name="Ovreas L."/>
            <person name="Rohde M."/>
            <person name="Galperin M.Y."/>
            <person name="Jogler C."/>
        </authorList>
    </citation>
    <scope>NUCLEOTIDE SEQUENCE [LARGE SCALE GENOMIC DNA]</scope>
    <source>
        <strain evidence="2 3">V22</strain>
    </source>
</reference>
<dbReference type="Proteomes" id="UP000319976">
    <property type="component" value="Chromosome"/>
</dbReference>
<dbReference type="RefSeq" id="WP_145266299.1">
    <property type="nucleotide sequence ID" value="NZ_CP036316.1"/>
</dbReference>
<organism evidence="2 3">
    <name type="scientific">Calycomorphotria hydatis</name>
    <dbReference type="NCBI Taxonomy" id="2528027"/>
    <lineage>
        <taxon>Bacteria</taxon>
        <taxon>Pseudomonadati</taxon>
        <taxon>Planctomycetota</taxon>
        <taxon>Planctomycetia</taxon>
        <taxon>Planctomycetales</taxon>
        <taxon>Planctomycetaceae</taxon>
        <taxon>Calycomorphotria</taxon>
    </lineage>
</organism>
<dbReference type="OrthoDB" id="5296227at2"/>
<dbReference type="KEGG" id="chya:V22_41090"/>
<proteinExistence type="predicted"/>
<keyword evidence="1" id="KW-1133">Transmembrane helix</keyword>
<keyword evidence="3" id="KW-1185">Reference proteome</keyword>
<keyword evidence="1" id="KW-0812">Transmembrane</keyword>
<gene>
    <name evidence="2" type="ORF">V22_41090</name>
</gene>
<sequence>MAFLFELLPVVLVVAVVIGLVIAAMAVGVIFSNREIKGSCGGLATMTDGDGNSICMACGESPDDCEREAPPECAEGHDTPKQCDQHDCEQKDCEVRKMLAKEESVAS</sequence>
<evidence type="ECO:0000313" key="2">
    <source>
        <dbReference type="EMBL" id="QDT66837.1"/>
    </source>
</evidence>
<dbReference type="EMBL" id="CP036316">
    <property type="protein sequence ID" value="QDT66837.1"/>
    <property type="molecule type" value="Genomic_DNA"/>
</dbReference>
<protein>
    <recommendedName>
        <fullName evidence="4">ApbE family protein</fullName>
    </recommendedName>
</protein>
<feature type="transmembrane region" description="Helical" evidence="1">
    <location>
        <begin position="7"/>
        <end position="31"/>
    </location>
</feature>
<accession>A0A517TEN7</accession>
<name>A0A517TEN7_9PLAN</name>
<evidence type="ECO:0008006" key="4">
    <source>
        <dbReference type="Google" id="ProtNLM"/>
    </source>
</evidence>
<dbReference type="AlphaFoldDB" id="A0A517TEN7"/>
<keyword evidence="1" id="KW-0472">Membrane</keyword>
<evidence type="ECO:0000313" key="3">
    <source>
        <dbReference type="Proteomes" id="UP000319976"/>
    </source>
</evidence>
<evidence type="ECO:0000256" key="1">
    <source>
        <dbReference type="SAM" id="Phobius"/>
    </source>
</evidence>